<dbReference type="EMBL" id="ASPP01014106">
    <property type="protein sequence ID" value="ETO19044.1"/>
    <property type="molecule type" value="Genomic_DNA"/>
</dbReference>
<dbReference type="Proteomes" id="UP000023152">
    <property type="component" value="Unassembled WGS sequence"/>
</dbReference>
<feature type="domain" description="Bulb-type lectin" evidence="2">
    <location>
        <begin position="37"/>
        <end position="152"/>
    </location>
</feature>
<evidence type="ECO:0000259" key="2">
    <source>
        <dbReference type="PROSITE" id="PS50927"/>
    </source>
</evidence>
<evidence type="ECO:0000256" key="1">
    <source>
        <dbReference type="SAM" id="SignalP"/>
    </source>
</evidence>
<dbReference type="InterPro" id="IPR036426">
    <property type="entry name" value="Bulb-type_lectin_dom_sf"/>
</dbReference>
<protein>
    <recommendedName>
        <fullName evidence="2">Bulb-type lectin domain-containing protein</fullName>
    </recommendedName>
</protein>
<dbReference type="PROSITE" id="PS50927">
    <property type="entry name" value="BULB_LECTIN"/>
    <property type="match status" value="1"/>
</dbReference>
<keyword evidence="4" id="KW-1185">Reference proteome</keyword>
<feature type="signal peptide" evidence="1">
    <location>
        <begin position="1"/>
        <end position="15"/>
    </location>
</feature>
<feature type="chain" id="PRO_5012678003" description="Bulb-type lectin domain-containing protein" evidence="1">
    <location>
        <begin position="16"/>
        <end position="293"/>
    </location>
</feature>
<organism evidence="3 4">
    <name type="scientific">Reticulomyxa filosa</name>
    <dbReference type="NCBI Taxonomy" id="46433"/>
    <lineage>
        <taxon>Eukaryota</taxon>
        <taxon>Sar</taxon>
        <taxon>Rhizaria</taxon>
        <taxon>Retaria</taxon>
        <taxon>Foraminifera</taxon>
        <taxon>Monothalamids</taxon>
        <taxon>Reticulomyxidae</taxon>
        <taxon>Reticulomyxa</taxon>
    </lineage>
</organism>
<proteinExistence type="predicted"/>
<reference evidence="3 4" key="1">
    <citation type="journal article" date="2013" name="Curr. Biol.">
        <title>The Genome of the Foraminiferan Reticulomyxa filosa.</title>
        <authorList>
            <person name="Glockner G."/>
            <person name="Hulsmann N."/>
            <person name="Schleicher M."/>
            <person name="Noegel A.A."/>
            <person name="Eichinger L."/>
            <person name="Gallinger C."/>
            <person name="Pawlowski J."/>
            <person name="Sierra R."/>
            <person name="Euteneuer U."/>
            <person name="Pillet L."/>
            <person name="Moustafa A."/>
            <person name="Platzer M."/>
            <person name="Groth M."/>
            <person name="Szafranski K."/>
            <person name="Schliwa M."/>
        </authorList>
    </citation>
    <scope>NUCLEOTIDE SEQUENCE [LARGE SCALE GENOMIC DNA]</scope>
</reference>
<evidence type="ECO:0000313" key="3">
    <source>
        <dbReference type="EMBL" id="ETO19044.1"/>
    </source>
</evidence>
<sequence length="293" mass="33812">MNILWALVATTLVRAGNFTKKNEGLSLSCSGPTYLRTDLHNWQQYLNESEALISPNCQYRLSVETIKERSESYAVLRVGDIALWTSPMSKNPLQFKLTNAGNLQLIDKQANEVFWETPVVNNGRKPYVAAVNNFGDVIISDPKGPIWNLYKKKKKKRGGHVDGFQKKIDCEHHRNHLWSGEKLQMNEGIYSTNCQHVLQLSATGLELRHYEEIEQWTNDEFACDSCSLQLNDKGYLQIVNHLGNIVWSLSLGFSGECRGIFWEQRRKRRKRESISKKKKKKSTHQYKLIVRIN</sequence>
<evidence type="ECO:0000313" key="4">
    <source>
        <dbReference type="Proteomes" id="UP000023152"/>
    </source>
</evidence>
<keyword evidence="1" id="KW-0732">Signal</keyword>
<accession>X6MZY3</accession>
<dbReference type="SUPFAM" id="SSF51110">
    <property type="entry name" value="alpha-D-mannose-specific plant lectins"/>
    <property type="match status" value="1"/>
</dbReference>
<dbReference type="AlphaFoldDB" id="X6MZY3"/>
<dbReference type="InterPro" id="IPR001480">
    <property type="entry name" value="Bulb-type_lectin_dom"/>
</dbReference>
<gene>
    <name evidence="3" type="ORF">RFI_18195</name>
</gene>
<name>X6MZY3_RETFI</name>
<dbReference type="Gene3D" id="2.90.10.10">
    <property type="entry name" value="Bulb-type lectin domain"/>
    <property type="match status" value="1"/>
</dbReference>
<comment type="caution">
    <text evidence="3">The sequence shown here is derived from an EMBL/GenBank/DDBJ whole genome shotgun (WGS) entry which is preliminary data.</text>
</comment>